<dbReference type="Proteomes" id="UP001174210">
    <property type="component" value="Unassembled WGS sequence"/>
</dbReference>
<sequence length="208" mass="23232">MPGNPWPHDMMITIEDDLQQVLELLWIREAWVLEPEGPDLPPLLVDTPAPLDASVRAAAPVEAWREAWPRVWGAVLAHAGNIRDADILERLQQSADRSDERAQLLLELIGPSWQDALGAAAGPDDLQQWMHAQFERRVSRRHPVRLEERPERAALDALIPAWHCGLTKVAEIPCAGTYTRRIGEHTLIVTAGTRADTARYAEALAPFC</sequence>
<keyword evidence="2" id="KW-1185">Reference proteome</keyword>
<comment type="caution">
    <text evidence="1">The sequence shown here is derived from an EMBL/GenBank/DDBJ whole genome shotgun (WGS) entry which is preliminary data.</text>
</comment>
<evidence type="ECO:0000313" key="1">
    <source>
        <dbReference type="EMBL" id="MDN4597970.1"/>
    </source>
</evidence>
<dbReference type="EMBL" id="JAROCB010000003">
    <property type="protein sequence ID" value="MDN4597970.1"/>
    <property type="molecule type" value="Genomic_DNA"/>
</dbReference>
<dbReference type="RefSeq" id="WP_301219326.1">
    <property type="nucleotide sequence ID" value="NZ_JAROCB010000003.1"/>
</dbReference>
<evidence type="ECO:0000313" key="2">
    <source>
        <dbReference type="Proteomes" id="UP001174210"/>
    </source>
</evidence>
<name>A0ABT8IYU2_9MICO</name>
<reference evidence="1" key="1">
    <citation type="submission" date="2023-03" db="EMBL/GenBank/DDBJ databases">
        <title>MT1 and MT2 Draft Genomes of Novel Species.</title>
        <authorList>
            <person name="Venkateswaran K."/>
        </authorList>
    </citation>
    <scope>NUCLEOTIDE SEQUENCE</scope>
    <source>
        <strain evidence="1">F6_8S_P_1A</strain>
    </source>
</reference>
<protein>
    <submittedName>
        <fullName evidence="1">Uncharacterized protein</fullName>
    </submittedName>
</protein>
<organism evidence="1 2">
    <name type="scientific">Leifsonia virtsii</name>
    <dbReference type="NCBI Taxonomy" id="3035915"/>
    <lineage>
        <taxon>Bacteria</taxon>
        <taxon>Bacillati</taxon>
        <taxon>Actinomycetota</taxon>
        <taxon>Actinomycetes</taxon>
        <taxon>Micrococcales</taxon>
        <taxon>Microbacteriaceae</taxon>
        <taxon>Leifsonia</taxon>
    </lineage>
</organism>
<proteinExistence type="predicted"/>
<gene>
    <name evidence="1" type="ORF">P5G59_12515</name>
</gene>
<accession>A0ABT8IYU2</accession>